<sequence length="69" mass="8004">TLVAFLTDQLKLDHLDILPSFNGLKFSDLPLSQQEKLKSRILAMFILDNTAPLEIQQEMFRRFNTQHCA</sequence>
<dbReference type="EMBL" id="JAUCGM010000906">
    <property type="protein sequence ID" value="MDM8563834.1"/>
    <property type="molecule type" value="Genomic_DNA"/>
</dbReference>
<reference evidence="1" key="1">
    <citation type="submission" date="2023-06" db="EMBL/GenBank/DDBJ databases">
        <title>Uncultivated large filamentous bacteria from sulfidic sediments reveal new species and different genomic features in energy metabolism and defense.</title>
        <authorList>
            <person name="Fonseca A."/>
        </authorList>
    </citation>
    <scope>NUCLEOTIDE SEQUENCE</scope>
    <source>
        <strain evidence="1">HSG4</strain>
    </source>
</reference>
<proteinExistence type="predicted"/>
<dbReference type="Proteomes" id="UP001171945">
    <property type="component" value="Unassembled WGS sequence"/>
</dbReference>
<protein>
    <submittedName>
        <fullName evidence="1">Uncharacterized protein</fullName>
    </submittedName>
</protein>
<keyword evidence="2" id="KW-1185">Reference proteome</keyword>
<feature type="non-terminal residue" evidence="1">
    <location>
        <position position="1"/>
    </location>
</feature>
<accession>A0ABT7VW91</accession>
<evidence type="ECO:0000313" key="2">
    <source>
        <dbReference type="Proteomes" id="UP001171945"/>
    </source>
</evidence>
<comment type="caution">
    <text evidence="1">The sequence shown here is derived from an EMBL/GenBank/DDBJ whole genome shotgun (WGS) entry which is preliminary data.</text>
</comment>
<organism evidence="1 2">
    <name type="scientific">Candidatus Marithioploca araucensis</name>
    <dbReference type="NCBI Taxonomy" id="70273"/>
    <lineage>
        <taxon>Bacteria</taxon>
        <taxon>Pseudomonadati</taxon>
        <taxon>Pseudomonadota</taxon>
        <taxon>Gammaproteobacteria</taxon>
        <taxon>Thiotrichales</taxon>
        <taxon>Thiotrichaceae</taxon>
        <taxon>Candidatus Marithioploca</taxon>
    </lineage>
</organism>
<name>A0ABT7VW91_9GAMM</name>
<evidence type="ECO:0000313" key="1">
    <source>
        <dbReference type="EMBL" id="MDM8563834.1"/>
    </source>
</evidence>
<gene>
    <name evidence="1" type="ORF">QUF54_10820</name>
</gene>